<organism evidence="1 2">
    <name type="scientific">Rotaria sordida</name>
    <dbReference type="NCBI Taxonomy" id="392033"/>
    <lineage>
        <taxon>Eukaryota</taxon>
        <taxon>Metazoa</taxon>
        <taxon>Spiralia</taxon>
        <taxon>Gnathifera</taxon>
        <taxon>Rotifera</taxon>
        <taxon>Eurotatoria</taxon>
        <taxon>Bdelloidea</taxon>
        <taxon>Philodinida</taxon>
        <taxon>Philodinidae</taxon>
        <taxon>Rotaria</taxon>
    </lineage>
</organism>
<dbReference type="AlphaFoldDB" id="A0A819UT52"/>
<accession>A0A819UT52</accession>
<comment type="caution">
    <text evidence="1">The sequence shown here is derived from an EMBL/GenBank/DDBJ whole genome shotgun (WGS) entry which is preliminary data.</text>
</comment>
<gene>
    <name evidence="1" type="ORF">JBS370_LOCUS31372</name>
</gene>
<evidence type="ECO:0000313" key="1">
    <source>
        <dbReference type="EMBL" id="CAF4093547.1"/>
    </source>
</evidence>
<protein>
    <submittedName>
        <fullName evidence="1">Uncharacterized protein</fullName>
    </submittedName>
</protein>
<dbReference type="EMBL" id="CAJOBD010007698">
    <property type="protein sequence ID" value="CAF4093547.1"/>
    <property type="molecule type" value="Genomic_DNA"/>
</dbReference>
<feature type="non-terminal residue" evidence="1">
    <location>
        <position position="1"/>
    </location>
</feature>
<sequence>MRKTDLVEHYAYNVSLLSIYHQIAPQLNVVQALNSSEWLYIPHYSISVYLSAML</sequence>
<name>A0A819UT52_9BILA</name>
<dbReference type="Proteomes" id="UP000663836">
    <property type="component" value="Unassembled WGS sequence"/>
</dbReference>
<reference evidence="1" key="1">
    <citation type="submission" date="2021-02" db="EMBL/GenBank/DDBJ databases">
        <authorList>
            <person name="Nowell W R."/>
        </authorList>
    </citation>
    <scope>NUCLEOTIDE SEQUENCE</scope>
</reference>
<proteinExistence type="predicted"/>
<evidence type="ECO:0000313" key="2">
    <source>
        <dbReference type="Proteomes" id="UP000663836"/>
    </source>
</evidence>